<sequence>MKRGEDGSGGGRREGGRVGSIEVEALRRVQEKEEESAEEKHILHQWCSDWAWHCAVPRCGLSNEPSEARLYLGPGESRRPPLPAVCSLVDWLLACWLAGWLDIDLSGLENIIILSNSQKYNRGHDPCGGGCTTGLNSTSATFSSPLLSPYISGVPSRRGCYHPDTDGPQIRFIKATPRGPTVTRALGVTNRRAVPQTLL</sequence>
<protein>
    <submittedName>
        <fullName evidence="1">Uncharacterized protein</fullName>
    </submittedName>
</protein>
<evidence type="ECO:0000313" key="1">
    <source>
        <dbReference type="EMBL" id="CAB1420480.1"/>
    </source>
</evidence>
<evidence type="ECO:0000313" key="2">
    <source>
        <dbReference type="Proteomes" id="UP001153269"/>
    </source>
</evidence>
<organism evidence="1 2">
    <name type="scientific">Pleuronectes platessa</name>
    <name type="common">European plaice</name>
    <dbReference type="NCBI Taxonomy" id="8262"/>
    <lineage>
        <taxon>Eukaryota</taxon>
        <taxon>Metazoa</taxon>
        <taxon>Chordata</taxon>
        <taxon>Craniata</taxon>
        <taxon>Vertebrata</taxon>
        <taxon>Euteleostomi</taxon>
        <taxon>Actinopterygii</taxon>
        <taxon>Neopterygii</taxon>
        <taxon>Teleostei</taxon>
        <taxon>Neoteleostei</taxon>
        <taxon>Acanthomorphata</taxon>
        <taxon>Carangaria</taxon>
        <taxon>Pleuronectiformes</taxon>
        <taxon>Pleuronectoidei</taxon>
        <taxon>Pleuronectidae</taxon>
        <taxon>Pleuronectes</taxon>
    </lineage>
</organism>
<dbReference type="EMBL" id="CADEAL010000458">
    <property type="protein sequence ID" value="CAB1420480.1"/>
    <property type="molecule type" value="Genomic_DNA"/>
</dbReference>
<reference evidence="1" key="1">
    <citation type="submission" date="2020-03" db="EMBL/GenBank/DDBJ databases">
        <authorList>
            <person name="Weist P."/>
        </authorList>
    </citation>
    <scope>NUCLEOTIDE SEQUENCE</scope>
</reference>
<keyword evidence="2" id="KW-1185">Reference proteome</keyword>
<dbReference type="Proteomes" id="UP001153269">
    <property type="component" value="Unassembled WGS sequence"/>
</dbReference>
<gene>
    <name evidence="1" type="ORF">PLEPLA_LOCUS8355</name>
</gene>
<proteinExistence type="predicted"/>
<name>A0A9N7Y6R3_PLEPL</name>
<accession>A0A9N7Y6R3</accession>
<comment type="caution">
    <text evidence="1">The sequence shown here is derived from an EMBL/GenBank/DDBJ whole genome shotgun (WGS) entry which is preliminary data.</text>
</comment>
<dbReference type="AlphaFoldDB" id="A0A9N7Y6R3"/>